<evidence type="ECO:0000259" key="1">
    <source>
        <dbReference type="Pfam" id="PF07883"/>
    </source>
</evidence>
<name>A0ABT2TFA4_9FIRM</name>
<organism evidence="2 3">
    <name type="scientific">Brotonthovivens ammoniilytica</name>
    <dbReference type="NCBI Taxonomy" id="2981725"/>
    <lineage>
        <taxon>Bacteria</taxon>
        <taxon>Bacillati</taxon>
        <taxon>Bacillota</taxon>
        <taxon>Clostridia</taxon>
        <taxon>Lachnospirales</taxon>
        <taxon>Lachnospiraceae</taxon>
        <taxon>Brotonthovivens</taxon>
    </lineage>
</organism>
<dbReference type="SUPFAM" id="SSF51182">
    <property type="entry name" value="RmlC-like cupins"/>
    <property type="match status" value="1"/>
</dbReference>
<dbReference type="RefSeq" id="WP_158423745.1">
    <property type="nucleotide sequence ID" value="NZ_JAOQJQ010000001.1"/>
</dbReference>
<dbReference type="InterPro" id="IPR011051">
    <property type="entry name" value="RmlC_Cupin_sf"/>
</dbReference>
<dbReference type="Pfam" id="PF07883">
    <property type="entry name" value="Cupin_2"/>
    <property type="match status" value="1"/>
</dbReference>
<sequence>MANIKITKKNEGYTYEAPGHFDCVLTRLHDAADISEGNITVGLSRFMPGGGTNYGPVPLESVYYIAEGQILFKDDTGTETLLTKGDSVHVGANVQKSVVNNGTEDTLMLVILKMK</sequence>
<dbReference type="InterPro" id="IPR013096">
    <property type="entry name" value="Cupin_2"/>
</dbReference>
<protein>
    <submittedName>
        <fullName evidence="2">Cupin domain-containing protein</fullName>
    </submittedName>
</protein>
<keyword evidence="3" id="KW-1185">Reference proteome</keyword>
<dbReference type="EMBL" id="JAOQJQ010000001">
    <property type="protein sequence ID" value="MCU6760864.1"/>
    <property type="molecule type" value="Genomic_DNA"/>
</dbReference>
<reference evidence="2 3" key="1">
    <citation type="journal article" date="2021" name="ISME Commun">
        <title>Automated analysis of genomic sequences facilitates high-throughput and comprehensive description of bacteria.</title>
        <authorList>
            <person name="Hitch T.C.A."/>
        </authorList>
    </citation>
    <scope>NUCLEOTIDE SEQUENCE [LARGE SCALE GENOMIC DNA]</scope>
    <source>
        <strain evidence="2 3">Sanger_109</strain>
    </source>
</reference>
<dbReference type="Gene3D" id="2.60.120.10">
    <property type="entry name" value="Jelly Rolls"/>
    <property type="match status" value="1"/>
</dbReference>
<dbReference type="InterPro" id="IPR014710">
    <property type="entry name" value="RmlC-like_jellyroll"/>
</dbReference>
<accession>A0ABT2TFA4</accession>
<feature type="domain" description="Cupin type-2" evidence="1">
    <location>
        <begin position="58"/>
        <end position="111"/>
    </location>
</feature>
<dbReference type="Proteomes" id="UP001652442">
    <property type="component" value="Unassembled WGS sequence"/>
</dbReference>
<proteinExistence type="predicted"/>
<evidence type="ECO:0000313" key="2">
    <source>
        <dbReference type="EMBL" id="MCU6760864.1"/>
    </source>
</evidence>
<comment type="caution">
    <text evidence="2">The sequence shown here is derived from an EMBL/GenBank/DDBJ whole genome shotgun (WGS) entry which is preliminary data.</text>
</comment>
<evidence type="ECO:0000313" key="3">
    <source>
        <dbReference type="Proteomes" id="UP001652442"/>
    </source>
</evidence>
<dbReference type="CDD" id="cd20299">
    <property type="entry name" value="cupin_YP766765-like"/>
    <property type="match status" value="1"/>
</dbReference>
<gene>
    <name evidence="2" type="ORF">OCV88_00770</name>
</gene>